<evidence type="ECO:0000256" key="5">
    <source>
        <dbReference type="NCBIfam" id="TIGR00260"/>
    </source>
</evidence>
<dbReference type="InterPro" id="IPR004450">
    <property type="entry name" value="Thr_synthase-like"/>
</dbReference>
<dbReference type="RefSeq" id="WP_212688255.1">
    <property type="nucleotide sequence ID" value="NZ_JAGSPN010000009.1"/>
</dbReference>
<keyword evidence="3 6" id="KW-0663">Pyridoxal phosphate</keyword>
<accession>A0A941I6R3</accession>
<dbReference type="Gene3D" id="3.90.1380.10">
    <property type="entry name" value="Threonine synthase, N-terminal domain"/>
    <property type="match status" value="1"/>
</dbReference>
<evidence type="ECO:0000256" key="1">
    <source>
        <dbReference type="ARBA" id="ARBA00001933"/>
    </source>
</evidence>
<protein>
    <recommendedName>
        <fullName evidence="5">Threonine synthase</fullName>
        <ecNumber evidence="5">4.2.3.1</ecNumber>
    </recommendedName>
</protein>
<name>A0A941I6R3_9BURK</name>
<reference evidence="9" key="1">
    <citation type="submission" date="2021-04" db="EMBL/GenBank/DDBJ databases">
        <title>novel species isolated from subtropical streams in China.</title>
        <authorList>
            <person name="Lu H."/>
        </authorList>
    </citation>
    <scope>NUCLEOTIDE SEQUENCE</scope>
    <source>
        <strain evidence="9">LFS511W</strain>
    </source>
</reference>
<dbReference type="Pfam" id="PF24857">
    <property type="entry name" value="THR4_C"/>
    <property type="match status" value="1"/>
</dbReference>
<comment type="caution">
    <text evidence="9">The sequence shown here is derived from an EMBL/GenBank/DDBJ whole genome shotgun (WGS) entry which is preliminary data.</text>
</comment>
<dbReference type="Gene3D" id="3.40.50.1100">
    <property type="match status" value="2"/>
</dbReference>
<dbReference type="PANTHER" id="PTHR42690:SF1">
    <property type="entry name" value="THREONINE SYNTHASE-LIKE 2"/>
    <property type="match status" value="1"/>
</dbReference>
<gene>
    <name evidence="9" type="ORF">KDM89_12415</name>
</gene>
<evidence type="ECO:0000313" key="9">
    <source>
        <dbReference type="EMBL" id="MBR7782951.1"/>
    </source>
</evidence>
<dbReference type="InterPro" id="IPR029144">
    <property type="entry name" value="Thr_synth_N"/>
</dbReference>
<sequence>MQYASTRGHAPQQTFSQILLGGLASDGGLFLPTIYPQVSGEELNAWRGLSYADLAFEILKKFATDIPEADLREITRKTYTADVYKNARAGEDAAQITPLRTLENNAERHLVLQALSNGPTLAFKDMAMQLLGNLFEYALAKELAELNIFGATSGDTGSAAEYAMRGKRGIRVFMLSPHQKMSAFQTAQMFSLQDPNILNIAVQGVFDDCQDLVKAVSNDLAFKQQQKIGTVNSINWARVVAQVVYYFRGYLSATTDNAQKVSFTVPSGNFGNICAGHIARMMGLPVDQLVVATNENDVLDEFFRTGIYRVRASAETWHTTSPSMDISKASNFERFIFDLLDRDAERVRKLFAQVESRGGFDLSGGEGSDGDEFRKVAAFGFVSGKSVHADRINTIRQVQANYGITVDTHTADGIKVALEHAKSGVPMIVLETALPAKFNETIREALGHDAERPSGFENIEALPQRFVVMPADVQAMKDYIRQHTGL</sequence>
<dbReference type="EMBL" id="JAGSPN010000009">
    <property type="protein sequence ID" value="MBR7782951.1"/>
    <property type="molecule type" value="Genomic_DNA"/>
</dbReference>
<dbReference type="Proteomes" id="UP000680067">
    <property type="component" value="Unassembled WGS sequence"/>
</dbReference>
<dbReference type="AlphaFoldDB" id="A0A941I6R3"/>
<feature type="domain" description="Threonine synthase N-terminal" evidence="8">
    <location>
        <begin position="2"/>
        <end position="79"/>
    </location>
</feature>
<dbReference type="InterPro" id="IPR036052">
    <property type="entry name" value="TrpB-like_PALP_sf"/>
</dbReference>
<evidence type="ECO:0000256" key="2">
    <source>
        <dbReference type="ARBA" id="ARBA00005517"/>
    </source>
</evidence>
<dbReference type="Pfam" id="PF00291">
    <property type="entry name" value="PALP"/>
    <property type="match status" value="1"/>
</dbReference>
<dbReference type="Pfam" id="PF14821">
    <property type="entry name" value="Thr_synth_N"/>
    <property type="match status" value="1"/>
</dbReference>
<evidence type="ECO:0000256" key="4">
    <source>
        <dbReference type="ARBA" id="ARBA00023239"/>
    </source>
</evidence>
<keyword evidence="10" id="KW-1185">Reference proteome</keyword>
<feature type="modified residue" description="N6-(pyridoxal phosphate)lysine" evidence="6">
    <location>
        <position position="124"/>
    </location>
</feature>
<dbReference type="EC" id="4.2.3.1" evidence="5"/>
<proteinExistence type="inferred from homology"/>
<dbReference type="GO" id="GO:0004795">
    <property type="term" value="F:threonine synthase activity"/>
    <property type="evidence" value="ECO:0007669"/>
    <property type="project" value="UniProtKB-UniRule"/>
</dbReference>
<dbReference type="InterPro" id="IPR051166">
    <property type="entry name" value="Threonine_Synthase"/>
</dbReference>
<evidence type="ECO:0000313" key="10">
    <source>
        <dbReference type="Proteomes" id="UP000680067"/>
    </source>
</evidence>
<feature type="domain" description="Tryptophan synthase beta chain-like PALP" evidence="7">
    <location>
        <begin position="95"/>
        <end position="347"/>
    </location>
</feature>
<dbReference type="InterPro" id="IPR001926">
    <property type="entry name" value="TrpB-like_PALP"/>
</dbReference>
<dbReference type="CDD" id="cd01560">
    <property type="entry name" value="Thr-synth_2"/>
    <property type="match status" value="1"/>
</dbReference>
<keyword evidence="4 9" id="KW-0456">Lyase</keyword>
<comment type="similarity">
    <text evidence="2">Belongs to the threonine synthase family.</text>
</comment>
<comment type="cofactor">
    <cofactor evidence="1 6">
        <name>pyridoxal 5'-phosphate</name>
        <dbReference type="ChEBI" id="CHEBI:597326"/>
    </cofactor>
</comment>
<dbReference type="GO" id="GO:0009088">
    <property type="term" value="P:threonine biosynthetic process"/>
    <property type="evidence" value="ECO:0007669"/>
    <property type="project" value="UniProtKB-UniRule"/>
</dbReference>
<evidence type="ECO:0000256" key="3">
    <source>
        <dbReference type="ARBA" id="ARBA00022898"/>
    </source>
</evidence>
<evidence type="ECO:0000256" key="6">
    <source>
        <dbReference type="PIRSR" id="PIRSR604450-51"/>
    </source>
</evidence>
<dbReference type="SUPFAM" id="SSF53686">
    <property type="entry name" value="Tryptophan synthase beta subunit-like PLP-dependent enzymes"/>
    <property type="match status" value="1"/>
</dbReference>
<organism evidence="9 10">
    <name type="scientific">Undibacterium luofuense</name>
    <dbReference type="NCBI Taxonomy" id="2828733"/>
    <lineage>
        <taxon>Bacteria</taxon>
        <taxon>Pseudomonadati</taxon>
        <taxon>Pseudomonadota</taxon>
        <taxon>Betaproteobacteria</taxon>
        <taxon>Burkholderiales</taxon>
        <taxon>Oxalobacteraceae</taxon>
        <taxon>Undibacterium</taxon>
    </lineage>
</organism>
<evidence type="ECO:0000259" key="8">
    <source>
        <dbReference type="Pfam" id="PF14821"/>
    </source>
</evidence>
<dbReference type="NCBIfam" id="TIGR00260">
    <property type="entry name" value="thrC"/>
    <property type="match status" value="1"/>
</dbReference>
<dbReference type="InterPro" id="IPR037158">
    <property type="entry name" value="Thr_synth_N_sf"/>
</dbReference>
<dbReference type="PANTHER" id="PTHR42690">
    <property type="entry name" value="THREONINE SYNTHASE FAMILY MEMBER"/>
    <property type="match status" value="1"/>
</dbReference>
<evidence type="ECO:0000259" key="7">
    <source>
        <dbReference type="Pfam" id="PF00291"/>
    </source>
</evidence>